<keyword evidence="3" id="KW-1185">Reference proteome</keyword>
<evidence type="ECO:0000313" key="3">
    <source>
        <dbReference type="Proteomes" id="UP001153269"/>
    </source>
</evidence>
<name>A0A9N7UJZ3_PLEPL</name>
<dbReference type="AlphaFoldDB" id="A0A9N7UJZ3"/>
<evidence type="ECO:0000256" key="1">
    <source>
        <dbReference type="SAM" id="SignalP"/>
    </source>
</evidence>
<feature type="chain" id="PRO_5040449357" evidence="1">
    <location>
        <begin position="24"/>
        <end position="164"/>
    </location>
</feature>
<dbReference type="EMBL" id="CADEAL010001407">
    <property type="protein sequence ID" value="CAB1432130.1"/>
    <property type="molecule type" value="Genomic_DNA"/>
</dbReference>
<evidence type="ECO:0000313" key="2">
    <source>
        <dbReference type="EMBL" id="CAB1432130.1"/>
    </source>
</evidence>
<proteinExistence type="predicted"/>
<organism evidence="2 3">
    <name type="scientific">Pleuronectes platessa</name>
    <name type="common">European plaice</name>
    <dbReference type="NCBI Taxonomy" id="8262"/>
    <lineage>
        <taxon>Eukaryota</taxon>
        <taxon>Metazoa</taxon>
        <taxon>Chordata</taxon>
        <taxon>Craniata</taxon>
        <taxon>Vertebrata</taxon>
        <taxon>Euteleostomi</taxon>
        <taxon>Actinopterygii</taxon>
        <taxon>Neopterygii</taxon>
        <taxon>Teleostei</taxon>
        <taxon>Neoteleostei</taxon>
        <taxon>Acanthomorphata</taxon>
        <taxon>Carangaria</taxon>
        <taxon>Pleuronectiformes</taxon>
        <taxon>Pleuronectoidei</taxon>
        <taxon>Pleuronectidae</taxon>
        <taxon>Pleuronectes</taxon>
    </lineage>
</organism>
<protein>
    <submittedName>
        <fullName evidence="2">Uncharacterized protein</fullName>
    </submittedName>
</protein>
<comment type="caution">
    <text evidence="2">The sequence shown here is derived from an EMBL/GenBank/DDBJ whole genome shotgun (WGS) entry which is preliminary data.</text>
</comment>
<feature type="signal peptide" evidence="1">
    <location>
        <begin position="1"/>
        <end position="23"/>
    </location>
</feature>
<accession>A0A9N7UJZ3</accession>
<sequence length="164" mass="17822">MQILTSLAQCAVVFLLRFDVLSSLRKQIENKCLNKEERKCAKRMQSGDVRLVIDLSLQRPQQDSREGDKKAEVVVVVVLSLVAGRSGPITPPRPPALERTVDSAPQLCRSGQGGVAASWQVRDSIVVSSSQKSTTDHYKQQRPDRLIGIIVVSGAVICGPSSVS</sequence>
<dbReference type="Proteomes" id="UP001153269">
    <property type="component" value="Unassembled WGS sequence"/>
</dbReference>
<reference evidence="2" key="1">
    <citation type="submission" date="2020-03" db="EMBL/GenBank/DDBJ databases">
        <authorList>
            <person name="Weist P."/>
        </authorList>
    </citation>
    <scope>NUCLEOTIDE SEQUENCE</scope>
</reference>
<gene>
    <name evidence="2" type="ORF">PLEPLA_LOCUS20187</name>
</gene>
<keyword evidence="1" id="KW-0732">Signal</keyword>